<dbReference type="PROSITE" id="PS51352">
    <property type="entry name" value="THIOREDOXIN_2"/>
    <property type="match status" value="1"/>
</dbReference>
<accession>A0ABU4HXR4</accession>
<dbReference type="GO" id="GO:0140824">
    <property type="term" value="F:thioredoxin-dependent peroxiredoxin activity"/>
    <property type="evidence" value="ECO:0007669"/>
    <property type="project" value="UniProtKB-EC"/>
</dbReference>
<dbReference type="Pfam" id="PF08534">
    <property type="entry name" value="Redoxin"/>
    <property type="match status" value="1"/>
</dbReference>
<protein>
    <submittedName>
        <fullName evidence="7">Peroxiredoxin</fullName>
        <ecNumber evidence="7">1.11.1.24</ecNumber>
    </submittedName>
</protein>
<evidence type="ECO:0000256" key="2">
    <source>
        <dbReference type="ARBA" id="ARBA00022862"/>
    </source>
</evidence>
<keyword evidence="1 7" id="KW-0575">Peroxidase</keyword>
<gene>
    <name evidence="7" type="ORF">R7226_27445</name>
</gene>
<evidence type="ECO:0000256" key="5">
    <source>
        <dbReference type="ARBA" id="ARBA00023284"/>
    </source>
</evidence>
<dbReference type="InterPro" id="IPR050924">
    <property type="entry name" value="Peroxiredoxin_BCP/PrxQ"/>
</dbReference>
<dbReference type="Proteomes" id="UP001284601">
    <property type="component" value="Unassembled WGS sequence"/>
</dbReference>
<dbReference type="Gene3D" id="3.40.30.10">
    <property type="entry name" value="Glutaredoxin"/>
    <property type="match status" value="1"/>
</dbReference>
<dbReference type="EC" id="1.11.1.24" evidence="7"/>
<dbReference type="InterPro" id="IPR013740">
    <property type="entry name" value="Redoxin"/>
</dbReference>
<keyword evidence="5" id="KW-0676">Redox-active center</keyword>
<dbReference type="PANTHER" id="PTHR42801:SF21">
    <property type="entry name" value="BCPB PROTEIN"/>
    <property type="match status" value="1"/>
</dbReference>
<dbReference type="SUPFAM" id="SSF52833">
    <property type="entry name" value="Thioredoxin-like"/>
    <property type="match status" value="1"/>
</dbReference>
<name>A0ABU4HXR4_9ACTN</name>
<dbReference type="PANTHER" id="PTHR42801">
    <property type="entry name" value="THIOREDOXIN-DEPENDENT PEROXIDE REDUCTASE"/>
    <property type="match status" value="1"/>
</dbReference>
<keyword evidence="8" id="KW-1185">Reference proteome</keyword>
<dbReference type="CDD" id="cd03017">
    <property type="entry name" value="PRX_BCP"/>
    <property type="match status" value="1"/>
</dbReference>
<evidence type="ECO:0000313" key="8">
    <source>
        <dbReference type="Proteomes" id="UP001284601"/>
    </source>
</evidence>
<dbReference type="RefSeq" id="WP_318600590.1">
    <property type="nucleotide sequence ID" value="NZ_JAWSTH010000120.1"/>
</dbReference>
<sequence length="191" mass="20722">MDVPNQFRRLPADLPVPVDDGAADHLPGLELPPVVLPSTHGGLVDLTALAVEAPTLVLYVYPRTGRPDEVLPEGWDETPGARGCTVQNISFRDHRAQLNVLGAEVVGLSAQSTEDQAEFAAREHMPYPLLSDPQLRLAAALRLPTFEIGGMTLYKRLTLIVRGGVIERVFYPIFPPDRDAANVVAWLGAVS</sequence>
<evidence type="ECO:0000313" key="7">
    <source>
        <dbReference type="EMBL" id="MDW5598122.1"/>
    </source>
</evidence>
<reference evidence="8" key="1">
    <citation type="submission" date="2023-07" db="EMBL/GenBank/DDBJ databases">
        <title>Conexibacter stalactiti sp. nov., isolated from stalactites in a lava cave and emended description of the genus Conexibacter.</title>
        <authorList>
            <person name="Lee S.D."/>
        </authorList>
    </citation>
    <scope>NUCLEOTIDE SEQUENCE [LARGE SCALE GENOMIC DNA]</scope>
    <source>
        <strain evidence="8">KCTC 39840</strain>
    </source>
</reference>
<keyword evidence="4" id="KW-1015">Disulfide bond</keyword>
<evidence type="ECO:0000259" key="6">
    <source>
        <dbReference type="PROSITE" id="PS51352"/>
    </source>
</evidence>
<feature type="domain" description="Thioredoxin" evidence="6">
    <location>
        <begin position="25"/>
        <end position="191"/>
    </location>
</feature>
<organism evidence="7 8">
    <name type="scientific">Conexibacter stalactiti</name>
    <dbReference type="NCBI Taxonomy" id="1940611"/>
    <lineage>
        <taxon>Bacteria</taxon>
        <taxon>Bacillati</taxon>
        <taxon>Actinomycetota</taxon>
        <taxon>Thermoleophilia</taxon>
        <taxon>Solirubrobacterales</taxon>
        <taxon>Conexibacteraceae</taxon>
        <taxon>Conexibacter</taxon>
    </lineage>
</organism>
<evidence type="ECO:0000256" key="3">
    <source>
        <dbReference type="ARBA" id="ARBA00023002"/>
    </source>
</evidence>
<evidence type="ECO:0000256" key="1">
    <source>
        <dbReference type="ARBA" id="ARBA00022559"/>
    </source>
</evidence>
<keyword evidence="2" id="KW-0049">Antioxidant</keyword>
<proteinExistence type="predicted"/>
<dbReference type="EMBL" id="JAWSTH010000120">
    <property type="protein sequence ID" value="MDW5598122.1"/>
    <property type="molecule type" value="Genomic_DNA"/>
</dbReference>
<dbReference type="InterPro" id="IPR036249">
    <property type="entry name" value="Thioredoxin-like_sf"/>
</dbReference>
<evidence type="ECO:0000256" key="4">
    <source>
        <dbReference type="ARBA" id="ARBA00023157"/>
    </source>
</evidence>
<comment type="caution">
    <text evidence="7">The sequence shown here is derived from an EMBL/GenBank/DDBJ whole genome shotgun (WGS) entry which is preliminary data.</text>
</comment>
<dbReference type="InterPro" id="IPR013766">
    <property type="entry name" value="Thioredoxin_domain"/>
</dbReference>
<keyword evidence="3 7" id="KW-0560">Oxidoreductase</keyword>